<dbReference type="Proteomes" id="UP000785679">
    <property type="component" value="Unassembled WGS sequence"/>
</dbReference>
<sequence length="134" mass="15244">MTNLETRERCKKGGGQHPTSRTHFGLIKQEVQSSCQLSVSLATSFEGRHRSLQRLARQVPSQILHVNQTKFSAIISFIQSLCVILKYTQRKGFVKPSVTISSGSPQWVTLSIQPQQYRLVKQAQERYLLGHQIH</sequence>
<accession>A0A8J8NSF9</accession>
<evidence type="ECO:0000256" key="1">
    <source>
        <dbReference type="SAM" id="MobiDB-lite"/>
    </source>
</evidence>
<name>A0A8J8NSF9_HALGN</name>
<keyword evidence="3" id="KW-1185">Reference proteome</keyword>
<evidence type="ECO:0000313" key="2">
    <source>
        <dbReference type="EMBL" id="TNV81112.1"/>
    </source>
</evidence>
<dbReference type="AlphaFoldDB" id="A0A8J8NSF9"/>
<organism evidence="2 3">
    <name type="scientific">Halteria grandinella</name>
    <dbReference type="NCBI Taxonomy" id="5974"/>
    <lineage>
        <taxon>Eukaryota</taxon>
        <taxon>Sar</taxon>
        <taxon>Alveolata</taxon>
        <taxon>Ciliophora</taxon>
        <taxon>Intramacronucleata</taxon>
        <taxon>Spirotrichea</taxon>
        <taxon>Stichotrichia</taxon>
        <taxon>Sporadotrichida</taxon>
        <taxon>Halteriidae</taxon>
        <taxon>Halteria</taxon>
    </lineage>
</organism>
<protein>
    <submittedName>
        <fullName evidence="2">Uncharacterized protein</fullName>
    </submittedName>
</protein>
<dbReference type="EMBL" id="RRYP01006565">
    <property type="protein sequence ID" value="TNV81112.1"/>
    <property type="molecule type" value="Genomic_DNA"/>
</dbReference>
<comment type="caution">
    <text evidence="2">The sequence shown here is derived from an EMBL/GenBank/DDBJ whole genome shotgun (WGS) entry which is preliminary data.</text>
</comment>
<proteinExistence type="predicted"/>
<evidence type="ECO:0000313" key="3">
    <source>
        <dbReference type="Proteomes" id="UP000785679"/>
    </source>
</evidence>
<reference evidence="2" key="1">
    <citation type="submission" date="2019-06" db="EMBL/GenBank/DDBJ databases">
        <authorList>
            <person name="Zheng W."/>
        </authorList>
    </citation>
    <scope>NUCLEOTIDE SEQUENCE</scope>
    <source>
        <strain evidence="2">QDHG01</strain>
    </source>
</reference>
<feature type="region of interest" description="Disordered" evidence="1">
    <location>
        <begin position="1"/>
        <end position="21"/>
    </location>
</feature>
<gene>
    <name evidence="2" type="ORF">FGO68_gene483</name>
</gene>